<feature type="region of interest" description="Disordered" evidence="1">
    <location>
        <begin position="106"/>
        <end position="138"/>
    </location>
</feature>
<feature type="transmembrane region" description="Helical" evidence="2">
    <location>
        <begin position="55"/>
        <end position="71"/>
    </location>
</feature>
<organism evidence="3 4">
    <name type="scientific">Liparis tanakae</name>
    <name type="common">Tanaka's snailfish</name>
    <dbReference type="NCBI Taxonomy" id="230148"/>
    <lineage>
        <taxon>Eukaryota</taxon>
        <taxon>Metazoa</taxon>
        <taxon>Chordata</taxon>
        <taxon>Craniata</taxon>
        <taxon>Vertebrata</taxon>
        <taxon>Euteleostomi</taxon>
        <taxon>Actinopterygii</taxon>
        <taxon>Neopterygii</taxon>
        <taxon>Teleostei</taxon>
        <taxon>Neoteleostei</taxon>
        <taxon>Acanthomorphata</taxon>
        <taxon>Eupercaria</taxon>
        <taxon>Perciformes</taxon>
        <taxon>Cottioidei</taxon>
        <taxon>Cottales</taxon>
        <taxon>Liparidae</taxon>
        <taxon>Liparis</taxon>
    </lineage>
</organism>
<keyword evidence="4" id="KW-1185">Reference proteome</keyword>
<dbReference type="Proteomes" id="UP000314294">
    <property type="component" value="Unassembled WGS sequence"/>
</dbReference>
<keyword evidence="2" id="KW-0472">Membrane</keyword>
<keyword evidence="2" id="KW-0812">Transmembrane</keyword>
<evidence type="ECO:0000256" key="2">
    <source>
        <dbReference type="SAM" id="Phobius"/>
    </source>
</evidence>
<proteinExistence type="predicted"/>
<feature type="transmembrane region" description="Helical" evidence="2">
    <location>
        <begin position="21"/>
        <end position="43"/>
    </location>
</feature>
<gene>
    <name evidence="3" type="primary">SLC22A5_1</name>
    <name evidence="3" type="ORF">EYF80_060166</name>
</gene>
<dbReference type="EMBL" id="SRLO01005339">
    <property type="protein sequence ID" value="TNN29686.1"/>
    <property type="molecule type" value="Genomic_DNA"/>
</dbReference>
<dbReference type="AlphaFoldDB" id="A0A4Z2ELB5"/>
<evidence type="ECO:0000256" key="1">
    <source>
        <dbReference type="SAM" id="MobiDB-lite"/>
    </source>
</evidence>
<sequence length="138" mass="15470">MVVNLGYYALVLNTSNMHSDPYVSCFLSAVVEVPAYVIALLLLKFCTRHFCQSSTLLLGGVFILCVHLIPGGRYYQALPYILMGAFSLCGGVLCFLLPDTYGRSLPETEDQMQQMCGRRGRREKEESSEEDQSKESRL</sequence>
<reference evidence="3 4" key="1">
    <citation type="submission" date="2019-03" db="EMBL/GenBank/DDBJ databases">
        <title>First draft genome of Liparis tanakae, snailfish: a comprehensive survey of snailfish specific genes.</title>
        <authorList>
            <person name="Kim W."/>
            <person name="Song I."/>
            <person name="Jeong J.-H."/>
            <person name="Kim D."/>
            <person name="Kim S."/>
            <person name="Ryu S."/>
            <person name="Song J.Y."/>
            <person name="Lee S.K."/>
        </authorList>
    </citation>
    <scope>NUCLEOTIDE SEQUENCE [LARGE SCALE GENOMIC DNA]</scope>
    <source>
        <tissue evidence="3">Muscle</tissue>
    </source>
</reference>
<evidence type="ECO:0000313" key="4">
    <source>
        <dbReference type="Proteomes" id="UP000314294"/>
    </source>
</evidence>
<accession>A0A4Z2ELB5</accession>
<evidence type="ECO:0000313" key="3">
    <source>
        <dbReference type="EMBL" id="TNN29686.1"/>
    </source>
</evidence>
<name>A0A4Z2ELB5_9TELE</name>
<keyword evidence="2" id="KW-1133">Transmembrane helix</keyword>
<protein>
    <submittedName>
        <fullName evidence="3">Solute carrier family 22 member 5</fullName>
    </submittedName>
</protein>
<feature type="transmembrane region" description="Helical" evidence="2">
    <location>
        <begin position="77"/>
        <end position="97"/>
    </location>
</feature>
<dbReference type="OrthoDB" id="3936150at2759"/>
<comment type="caution">
    <text evidence="3">The sequence shown here is derived from an EMBL/GenBank/DDBJ whole genome shotgun (WGS) entry which is preliminary data.</text>
</comment>